<dbReference type="GO" id="GO:0003723">
    <property type="term" value="F:RNA binding"/>
    <property type="evidence" value="ECO:0007669"/>
    <property type="project" value="UniProtKB-UniRule"/>
</dbReference>
<feature type="compositionally biased region" description="Basic and acidic residues" evidence="2">
    <location>
        <begin position="201"/>
        <end position="215"/>
    </location>
</feature>
<keyword evidence="1" id="KW-0694">RNA-binding</keyword>
<accession>A0A0N5C6C5</accession>
<dbReference type="PROSITE" id="PS50102">
    <property type="entry name" value="RRM"/>
    <property type="match status" value="1"/>
</dbReference>
<feature type="compositionally biased region" description="Gly residues" evidence="2">
    <location>
        <begin position="12"/>
        <end position="24"/>
    </location>
</feature>
<reference evidence="5" key="1">
    <citation type="submission" date="2017-02" db="UniProtKB">
        <authorList>
            <consortium name="WormBaseParasite"/>
        </authorList>
    </citation>
    <scope>IDENTIFICATION</scope>
</reference>
<dbReference type="SMART" id="SM00360">
    <property type="entry name" value="RRM"/>
    <property type="match status" value="2"/>
</dbReference>
<feature type="domain" description="RRM" evidence="3">
    <location>
        <begin position="445"/>
        <end position="518"/>
    </location>
</feature>
<evidence type="ECO:0000313" key="4">
    <source>
        <dbReference type="Proteomes" id="UP000046392"/>
    </source>
</evidence>
<dbReference type="InterPro" id="IPR012677">
    <property type="entry name" value="Nucleotide-bd_a/b_plait_sf"/>
</dbReference>
<feature type="region of interest" description="Disordered" evidence="2">
    <location>
        <begin position="534"/>
        <end position="619"/>
    </location>
</feature>
<feature type="compositionally biased region" description="Acidic residues" evidence="2">
    <location>
        <begin position="577"/>
        <end position="619"/>
    </location>
</feature>
<dbReference type="InterPro" id="IPR000504">
    <property type="entry name" value="RRM_dom"/>
</dbReference>
<dbReference type="WBParaSite" id="SPAL_0001349500.1">
    <property type="protein sequence ID" value="SPAL_0001349500.1"/>
    <property type="gene ID" value="SPAL_0001349500"/>
</dbReference>
<dbReference type="CDD" id="cd00590">
    <property type="entry name" value="RRM_SF"/>
    <property type="match status" value="1"/>
</dbReference>
<feature type="compositionally biased region" description="Basic and acidic residues" evidence="2">
    <location>
        <begin position="154"/>
        <end position="164"/>
    </location>
</feature>
<name>A0A0N5C6C5_STREA</name>
<keyword evidence="4" id="KW-1185">Reference proteome</keyword>
<dbReference type="SUPFAM" id="SSF54928">
    <property type="entry name" value="RNA-binding domain, RBD"/>
    <property type="match status" value="1"/>
</dbReference>
<feature type="compositionally biased region" description="Basic and acidic residues" evidence="2">
    <location>
        <begin position="49"/>
        <end position="134"/>
    </location>
</feature>
<sequence length="619" mass="69983">MGSQGRNNQMSGGRGRGNSRGGFRGGRDSSFGGRGGFNKSPRGFSNDRGGMRSRDGDRGGFRSRGNDRGGFRGRDNSRGGFRGRDNSRGGFRGRDNGGNFRGRDNNRGGFRGRDNDRGGFKGRDNNRGGFRGRDNNNGNRGGKFGSDNRKRKFQNKEDDFKVVDNEYDPTVNQSDSEDEIETPAKFAKVQNQNSKPVKVPKKVEPKKDEKKKKEVVISFEDNEDETMESDEEHLNDLDEELDEEDEEILEDEEMVDEELLVDEEVSDEELLVDEEISDEELEDEEEENEIPQVTAKNAKTETKAQPQNGKTKVVKDDSSDEEPAPVKKLPVPESKSSSNLEELLKEDEERRKEREHCTIRIKTLPLDTTVEDMKKLAPSAVSVRFTRSKKKCGCYLVFKSEALCKKALKELSTKEFKGSKLDPKWMGIRDVEAQNKLAKQPINPLELYVGGMANFTPRTALEKAFPDGKVCIQFDPRGEQKNFCFVKFTDEKAAYKAFKENSSLIIHNQLVDVFYGRTWSIPTKLQEVAEKDEAEVAEKKGEPNIPTKKSEAELPRLRKDSDTTSIESIASSGEGIVELEDEEGEDEEMLDEEMMLDEEVYIESSDEEPEEEPEEEDEE</sequence>
<feature type="compositionally biased region" description="Low complexity" evidence="2">
    <location>
        <begin position="565"/>
        <end position="576"/>
    </location>
</feature>
<proteinExistence type="predicted"/>
<evidence type="ECO:0000256" key="1">
    <source>
        <dbReference type="PROSITE-ProRule" id="PRU00176"/>
    </source>
</evidence>
<dbReference type="STRING" id="174720.A0A0N5C6C5"/>
<feature type="compositionally biased region" description="Basic and acidic residues" evidence="2">
    <location>
        <begin position="534"/>
        <end position="562"/>
    </location>
</feature>
<feature type="compositionally biased region" description="Acidic residues" evidence="2">
    <location>
        <begin position="220"/>
        <end position="289"/>
    </location>
</feature>
<evidence type="ECO:0000259" key="3">
    <source>
        <dbReference type="PROSITE" id="PS50102"/>
    </source>
</evidence>
<organism evidence="4 5">
    <name type="scientific">Strongyloides papillosus</name>
    <name type="common">Intestinal threadworm</name>
    <dbReference type="NCBI Taxonomy" id="174720"/>
    <lineage>
        <taxon>Eukaryota</taxon>
        <taxon>Metazoa</taxon>
        <taxon>Ecdysozoa</taxon>
        <taxon>Nematoda</taxon>
        <taxon>Chromadorea</taxon>
        <taxon>Rhabditida</taxon>
        <taxon>Tylenchina</taxon>
        <taxon>Panagrolaimomorpha</taxon>
        <taxon>Strongyloidoidea</taxon>
        <taxon>Strongyloididae</taxon>
        <taxon>Strongyloides</taxon>
    </lineage>
</organism>
<protein>
    <submittedName>
        <fullName evidence="5">RRM domain-containing protein</fullName>
    </submittedName>
</protein>
<dbReference type="AlphaFoldDB" id="A0A0N5C6C5"/>
<dbReference type="Proteomes" id="UP000046392">
    <property type="component" value="Unplaced"/>
</dbReference>
<evidence type="ECO:0000313" key="5">
    <source>
        <dbReference type="WBParaSite" id="SPAL_0001349500.1"/>
    </source>
</evidence>
<feature type="region of interest" description="Disordered" evidence="2">
    <location>
        <begin position="1"/>
        <end position="354"/>
    </location>
</feature>
<feature type="compositionally biased region" description="Low complexity" evidence="2">
    <location>
        <begin position="1"/>
        <end position="11"/>
    </location>
</feature>
<dbReference type="Gene3D" id="3.30.70.330">
    <property type="match status" value="2"/>
</dbReference>
<evidence type="ECO:0000256" key="2">
    <source>
        <dbReference type="SAM" id="MobiDB-lite"/>
    </source>
</evidence>
<dbReference type="InterPro" id="IPR035979">
    <property type="entry name" value="RBD_domain_sf"/>
</dbReference>